<dbReference type="AlphaFoldDB" id="A0A4U7JNM2"/>
<dbReference type="RefSeq" id="WP_137696349.1">
    <property type="nucleotide sequence ID" value="NZ_CP061336.1"/>
</dbReference>
<evidence type="ECO:0000313" key="1">
    <source>
        <dbReference type="EMBL" id="QNU68424.1"/>
    </source>
</evidence>
<name>A0A4U7JNM2_9FIRM</name>
<dbReference type="OrthoDB" id="9807346at2"/>
<dbReference type="EMBL" id="CP061336">
    <property type="protein sequence ID" value="QNU68424.1"/>
    <property type="molecule type" value="Genomic_DNA"/>
</dbReference>
<organism evidence="1 2">
    <name type="scientific">Ruminiclostridium herbifermentans</name>
    <dbReference type="NCBI Taxonomy" id="2488810"/>
    <lineage>
        <taxon>Bacteria</taxon>
        <taxon>Bacillati</taxon>
        <taxon>Bacillota</taxon>
        <taxon>Clostridia</taxon>
        <taxon>Eubacteriales</taxon>
        <taxon>Oscillospiraceae</taxon>
        <taxon>Ruminiclostridium</taxon>
    </lineage>
</organism>
<dbReference type="KEGG" id="rher:EHE19_008490"/>
<evidence type="ECO:0000313" key="2">
    <source>
        <dbReference type="Proteomes" id="UP000306409"/>
    </source>
</evidence>
<dbReference type="Proteomes" id="UP000306409">
    <property type="component" value="Chromosome"/>
</dbReference>
<keyword evidence="2" id="KW-1185">Reference proteome</keyword>
<protein>
    <submittedName>
        <fullName evidence="1">Uracil-DNA glycosylase</fullName>
    </submittedName>
</protein>
<proteinExistence type="predicted"/>
<gene>
    <name evidence="1" type="ORF">EHE19_008490</name>
</gene>
<accession>A0A4U7JNM2</accession>
<sequence length="63" mass="7372">MSTERINCRNCKYYYITWDANMPHGCKTFGFKTRQIPSVVVYQSSGQPCQGYEEKKQNSKLNN</sequence>
<reference evidence="1 2" key="1">
    <citation type="submission" date="2020-09" db="EMBL/GenBank/DDBJ databases">
        <title>Characterization and genome sequencing of Ruminiclostridium sp. nov. MA18.</title>
        <authorList>
            <person name="Rettenmaier R."/>
            <person name="Kowollik M.-L."/>
            <person name="Liebl W."/>
            <person name="Zverlov V."/>
        </authorList>
    </citation>
    <scope>NUCLEOTIDE SEQUENCE [LARGE SCALE GENOMIC DNA]</scope>
    <source>
        <strain evidence="1 2">MA18</strain>
    </source>
</reference>